<feature type="domain" description="AB hydrolase-1" evidence="1">
    <location>
        <begin position="82"/>
        <end position="266"/>
    </location>
</feature>
<dbReference type="PANTHER" id="PTHR43265:SF1">
    <property type="entry name" value="ESTERASE ESTD"/>
    <property type="match status" value="1"/>
</dbReference>
<dbReference type="RefSeq" id="WP_190257645.1">
    <property type="nucleotide sequence ID" value="NZ_BMPI01000105.1"/>
</dbReference>
<dbReference type="PRINTS" id="PR00111">
    <property type="entry name" value="ABHYDROLASE"/>
</dbReference>
<name>A0A917UDW3_9ACTN</name>
<dbReference type="InterPro" id="IPR029058">
    <property type="entry name" value="AB_hydrolase_fold"/>
</dbReference>
<organism evidence="2 3">
    <name type="scientific">Dactylosporangium sucinum</name>
    <dbReference type="NCBI Taxonomy" id="1424081"/>
    <lineage>
        <taxon>Bacteria</taxon>
        <taxon>Bacillati</taxon>
        <taxon>Actinomycetota</taxon>
        <taxon>Actinomycetes</taxon>
        <taxon>Micromonosporales</taxon>
        <taxon>Micromonosporaceae</taxon>
        <taxon>Dactylosporangium</taxon>
    </lineage>
</organism>
<reference evidence="2" key="1">
    <citation type="journal article" date="2014" name="Int. J. Syst. Evol. Microbiol.">
        <title>Complete genome sequence of Corynebacterium casei LMG S-19264T (=DSM 44701T), isolated from a smear-ripened cheese.</title>
        <authorList>
            <consortium name="US DOE Joint Genome Institute (JGI-PGF)"/>
            <person name="Walter F."/>
            <person name="Albersmeier A."/>
            <person name="Kalinowski J."/>
            <person name="Ruckert C."/>
        </authorList>
    </citation>
    <scope>NUCLEOTIDE SEQUENCE</scope>
    <source>
        <strain evidence="2">JCM 19831</strain>
    </source>
</reference>
<dbReference type="InterPro" id="IPR053145">
    <property type="entry name" value="AB_hydrolase_Est10"/>
</dbReference>
<evidence type="ECO:0000313" key="2">
    <source>
        <dbReference type="EMBL" id="GGM86190.1"/>
    </source>
</evidence>
<proteinExistence type="predicted"/>
<evidence type="ECO:0000313" key="3">
    <source>
        <dbReference type="Proteomes" id="UP000642070"/>
    </source>
</evidence>
<keyword evidence="3" id="KW-1185">Reference proteome</keyword>
<dbReference type="PANTHER" id="PTHR43265">
    <property type="entry name" value="ESTERASE ESTD"/>
    <property type="match status" value="1"/>
</dbReference>
<gene>
    <name evidence="2" type="ORF">GCM10007977_105090</name>
</gene>
<dbReference type="Pfam" id="PF00561">
    <property type="entry name" value="Abhydrolase_1"/>
    <property type="match status" value="1"/>
</dbReference>
<comment type="caution">
    <text evidence="2">The sequence shown here is derived from an EMBL/GenBank/DDBJ whole genome shotgun (WGS) entry which is preliminary data.</text>
</comment>
<evidence type="ECO:0000259" key="1">
    <source>
        <dbReference type="Pfam" id="PF00561"/>
    </source>
</evidence>
<accession>A0A917UDW3</accession>
<dbReference type="GO" id="GO:0052689">
    <property type="term" value="F:carboxylic ester hydrolase activity"/>
    <property type="evidence" value="ECO:0007669"/>
    <property type="project" value="TreeGrafter"/>
</dbReference>
<dbReference type="AlphaFoldDB" id="A0A917UDW3"/>
<dbReference type="SUPFAM" id="SSF53474">
    <property type="entry name" value="alpha/beta-Hydrolases"/>
    <property type="match status" value="1"/>
</dbReference>
<reference evidence="2" key="2">
    <citation type="submission" date="2020-09" db="EMBL/GenBank/DDBJ databases">
        <authorList>
            <person name="Sun Q."/>
            <person name="Ohkuma M."/>
        </authorList>
    </citation>
    <scope>NUCLEOTIDE SEQUENCE</scope>
    <source>
        <strain evidence="2">JCM 19831</strain>
    </source>
</reference>
<dbReference type="Gene3D" id="3.40.50.1820">
    <property type="entry name" value="alpha/beta hydrolase"/>
    <property type="match status" value="1"/>
</dbReference>
<sequence length="284" mass="30117">MSFEERDVRVGDLEGVVMLPAGPARAGLVLSDGSGPAAKDAWQVVPAWLAERGVATLRHDQPRQPAGDLWRRADEALTALAVLRREAAVERAGVIGYSQGGWAALAAAVTAPDRVGFVVTVSGPAVTPAEQERVRMERAMRAAGLPPETIEAGLRWADERAARLLAGEVPEAVLRAQKAQRSEPWHPHVAGGPYATAEDLGFVARNAAFDPADLLPFLPCPILAIFGGADELVPVERSVEVLGQRLSGRHRGRNGLVVVPGAGHMPPPESFLPLLGEFIDLMSA</sequence>
<dbReference type="EMBL" id="BMPI01000105">
    <property type="protein sequence ID" value="GGM86190.1"/>
    <property type="molecule type" value="Genomic_DNA"/>
</dbReference>
<dbReference type="InterPro" id="IPR000073">
    <property type="entry name" value="AB_hydrolase_1"/>
</dbReference>
<protein>
    <recommendedName>
        <fullName evidence="1">AB hydrolase-1 domain-containing protein</fullName>
    </recommendedName>
</protein>
<dbReference type="Proteomes" id="UP000642070">
    <property type="component" value="Unassembled WGS sequence"/>
</dbReference>